<protein>
    <submittedName>
        <fullName evidence="10">DUF5706 domain-containing protein</fullName>
    </submittedName>
</protein>
<keyword evidence="4" id="KW-0547">Nucleotide-binding</keyword>
<evidence type="ECO:0000256" key="1">
    <source>
        <dbReference type="ARBA" id="ARBA00004236"/>
    </source>
</evidence>
<evidence type="ECO:0000256" key="2">
    <source>
        <dbReference type="ARBA" id="ARBA00022475"/>
    </source>
</evidence>
<feature type="transmembrane region" description="Helical" evidence="8">
    <location>
        <begin position="150"/>
        <end position="168"/>
    </location>
</feature>
<dbReference type="InterPro" id="IPR043760">
    <property type="entry name" value="PycTM_dom"/>
</dbReference>
<evidence type="ECO:0000259" key="9">
    <source>
        <dbReference type="Pfam" id="PF18967"/>
    </source>
</evidence>
<feature type="transmembrane region" description="Helical" evidence="8">
    <location>
        <begin position="37"/>
        <end position="55"/>
    </location>
</feature>
<feature type="transmembrane region" description="Helical" evidence="8">
    <location>
        <begin position="61"/>
        <end position="85"/>
    </location>
</feature>
<dbReference type="Pfam" id="PF18967">
    <property type="entry name" value="PycTM"/>
    <property type="match status" value="1"/>
</dbReference>
<keyword evidence="11" id="KW-1185">Reference proteome</keyword>
<evidence type="ECO:0000256" key="3">
    <source>
        <dbReference type="ARBA" id="ARBA00022692"/>
    </source>
</evidence>
<name>A0ABS9D521_9ALTE</name>
<keyword evidence="5 8" id="KW-1133">Transmembrane helix</keyword>
<dbReference type="EMBL" id="JAKGAS010000003">
    <property type="protein sequence ID" value="MCF2947976.1"/>
    <property type="molecule type" value="Genomic_DNA"/>
</dbReference>
<dbReference type="RefSeq" id="WP_235311511.1">
    <property type="nucleotide sequence ID" value="NZ_JAKGAS010000003.1"/>
</dbReference>
<evidence type="ECO:0000256" key="5">
    <source>
        <dbReference type="ARBA" id="ARBA00022989"/>
    </source>
</evidence>
<dbReference type="Proteomes" id="UP001521137">
    <property type="component" value="Unassembled WGS sequence"/>
</dbReference>
<reference evidence="10 11" key="1">
    <citation type="submission" date="2022-01" db="EMBL/GenBank/DDBJ databases">
        <title>Paraglaciecola sp. G1-23.</title>
        <authorList>
            <person name="Jin M.S."/>
            <person name="Han D.M."/>
            <person name="Kim H.M."/>
            <person name="Jeon C.O."/>
        </authorList>
    </citation>
    <scope>NUCLEOTIDE SEQUENCE [LARGE SCALE GENOMIC DNA]</scope>
    <source>
        <strain evidence="10 11">G1-23</strain>
    </source>
</reference>
<keyword evidence="7 8" id="KW-0472">Membrane</keyword>
<proteinExistence type="predicted"/>
<evidence type="ECO:0000256" key="4">
    <source>
        <dbReference type="ARBA" id="ARBA00022741"/>
    </source>
</evidence>
<gene>
    <name evidence="10" type="ORF">L0668_07650</name>
</gene>
<keyword evidence="6" id="KW-0051">Antiviral defense</keyword>
<evidence type="ECO:0000256" key="6">
    <source>
        <dbReference type="ARBA" id="ARBA00023118"/>
    </source>
</evidence>
<keyword evidence="3 8" id="KW-0812">Transmembrane</keyword>
<comment type="subcellular location">
    <subcellularLocation>
        <location evidence="1">Cell membrane</location>
    </subcellularLocation>
</comment>
<sequence>MNKESIEENNQLITTIERAEEGLSRVLEWIRSGDSRLRFVLPLAITMLGVISALIPPPSSWTLLGGISASFAVFFLGLSVVFCAFSSFPRTSGPLGSMIYFGGIITRDLKQFDSEFRSMTNEQYLTDLLNQIHRNAQIAQAKFTWLQRSIACLFFSLVPWIVGLYEFYSRS</sequence>
<accession>A0ABS9D521</accession>
<feature type="domain" description="Pycsar effector protein" evidence="9">
    <location>
        <begin position="19"/>
        <end position="164"/>
    </location>
</feature>
<evidence type="ECO:0000256" key="8">
    <source>
        <dbReference type="SAM" id="Phobius"/>
    </source>
</evidence>
<evidence type="ECO:0000313" key="10">
    <source>
        <dbReference type="EMBL" id="MCF2947976.1"/>
    </source>
</evidence>
<organism evidence="10 11">
    <name type="scientific">Paraglaciecola algarum</name>
    <dbReference type="NCBI Taxonomy" id="3050085"/>
    <lineage>
        <taxon>Bacteria</taxon>
        <taxon>Pseudomonadati</taxon>
        <taxon>Pseudomonadota</taxon>
        <taxon>Gammaproteobacteria</taxon>
        <taxon>Alteromonadales</taxon>
        <taxon>Alteromonadaceae</taxon>
        <taxon>Paraglaciecola</taxon>
    </lineage>
</organism>
<keyword evidence="2" id="KW-1003">Cell membrane</keyword>
<evidence type="ECO:0000256" key="7">
    <source>
        <dbReference type="ARBA" id="ARBA00023136"/>
    </source>
</evidence>
<evidence type="ECO:0000313" key="11">
    <source>
        <dbReference type="Proteomes" id="UP001521137"/>
    </source>
</evidence>
<comment type="caution">
    <text evidence="10">The sequence shown here is derived from an EMBL/GenBank/DDBJ whole genome shotgun (WGS) entry which is preliminary data.</text>
</comment>